<dbReference type="AlphaFoldDB" id="A0A849CCZ9"/>
<reference evidence="3 4" key="1">
    <citation type="submission" date="2020-05" db="EMBL/GenBank/DDBJ databases">
        <title>MicrobeNet Type strains.</title>
        <authorList>
            <person name="Nicholson A.C."/>
        </authorList>
    </citation>
    <scope>NUCLEOTIDE SEQUENCE [LARGE SCALE GENOMIC DNA]</scope>
    <source>
        <strain evidence="3 4">JCM 3224</strain>
    </source>
</reference>
<dbReference type="RefSeq" id="WP_067523227.1">
    <property type="nucleotide sequence ID" value="NZ_JABELX010000004.1"/>
</dbReference>
<dbReference type="GO" id="GO:0016020">
    <property type="term" value="C:membrane"/>
    <property type="evidence" value="ECO:0007669"/>
    <property type="project" value="TreeGrafter"/>
</dbReference>
<dbReference type="CDD" id="cd05233">
    <property type="entry name" value="SDR_c"/>
    <property type="match status" value="1"/>
</dbReference>
<dbReference type="SUPFAM" id="SSF51735">
    <property type="entry name" value="NAD(P)-binding Rossmann-fold domains"/>
    <property type="match status" value="1"/>
</dbReference>
<comment type="similarity">
    <text evidence="1">Belongs to the short-chain dehydrogenases/reductases (SDR) family.</text>
</comment>
<dbReference type="PRINTS" id="PR00081">
    <property type="entry name" value="GDHRDH"/>
</dbReference>
<accession>A0A849CCZ9</accession>
<dbReference type="PANTHER" id="PTHR44196">
    <property type="entry name" value="DEHYDROGENASE/REDUCTASE SDR FAMILY MEMBER 7B"/>
    <property type="match status" value="1"/>
</dbReference>
<dbReference type="Proteomes" id="UP000586827">
    <property type="component" value="Unassembled WGS sequence"/>
</dbReference>
<dbReference type="PROSITE" id="PS00061">
    <property type="entry name" value="ADH_SHORT"/>
    <property type="match status" value="1"/>
</dbReference>
<comment type="caution">
    <text evidence="3">The sequence shown here is derived from an EMBL/GenBank/DDBJ whole genome shotgun (WGS) entry which is preliminary data.</text>
</comment>
<gene>
    <name evidence="3" type="ORF">HLB23_13800</name>
</gene>
<sequence length="271" mass="28588">MALPRPSADTTVVVTGAASGIGKEVARELAARGYNLVLADLQDAVQDAADELRGNGIEIDVHQLDLTDAEARAKFIDAVLHGPHAVIGVANVAGLISVGRFDALPLARERVLVDVSVSALHHLTGAFLPGMRARGAGAIMNVASPAGVSPLPYMASYSAAKSFVIYFSTALHSELAGSGVSCTTFVPGITKTPLAYGIEETKYLPGWVWNLPFFHEPQGTARRAVEGMLKGSKLASAGPDAWFVTVVPRYLPPSLAQPIIRFLGKFLFASR</sequence>
<protein>
    <submittedName>
        <fullName evidence="3">SDR family NAD(P)-dependent oxidoreductase</fullName>
    </submittedName>
</protein>
<proteinExistence type="inferred from homology"/>
<keyword evidence="4" id="KW-1185">Reference proteome</keyword>
<keyword evidence="2" id="KW-0560">Oxidoreductase</keyword>
<evidence type="ECO:0000256" key="1">
    <source>
        <dbReference type="ARBA" id="ARBA00006484"/>
    </source>
</evidence>
<dbReference type="Pfam" id="PF00106">
    <property type="entry name" value="adh_short"/>
    <property type="match status" value="1"/>
</dbReference>
<dbReference type="GO" id="GO:0016491">
    <property type="term" value="F:oxidoreductase activity"/>
    <property type="evidence" value="ECO:0007669"/>
    <property type="project" value="UniProtKB-KW"/>
</dbReference>
<dbReference type="Gene3D" id="3.40.50.720">
    <property type="entry name" value="NAD(P)-binding Rossmann-like Domain"/>
    <property type="match status" value="1"/>
</dbReference>
<dbReference type="InterPro" id="IPR020904">
    <property type="entry name" value="Sc_DH/Rdtase_CS"/>
</dbReference>
<dbReference type="InterPro" id="IPR036291">
    <property type="entry name" value="NAD(P)-bd_dom_sf"/>
</dbReference>
<evidence type="ECO:0000313" key="3">
    <source>
        <dbReference type="EMBL" id="NNH70921.1"/>
    </source>
</evidence>
<organism evidence="3 4">
    <name type="scientific">Nocardia uniformis</name>
    <dbReference type="NCBI Taxonomy" id="53432"/>
    <lineage>
        <taxon>Bacteria</taxon>
        <taxon>Bacillati</taxon>
        <taxon>Actinomycetota</taxon>
        <taxon>Actinomycetes</taxon>
        <taxon>Mycobacteriales</taxon>
        <taxon>Nocardiaceae</taxon>
        <taxon>Nocardia</taxon>
    </lineage>
</organism>
<dbReference type="EMBL" id="JABELX010000004">
    <property type="protein sequence ID" value="NNH70921.1"/>
    <property type="molecule type" value="Genomic_DNA"/>
</dbReference>
<name>A0A849CCZ9_9NOCA</name>
<evidence type="ECO:0000256" key="2">
    <source>
        <dbReference type="ARBA" id="ARBA00023002"/>
    </source>
</evidence>
<dbReference type="InterPro" id="IPR002347">
    <property type="entry name" value="SDR_fam"/>
</dbReference>
<evidence type="ECO:0000313" key="4">
    <source>
        <dbReference type="Proteomes" id="UP000586827"/>
    </source>
</evidence>
<dbReference type="PANTHER" id="PTHR44196:SF1">
    <property type="entry name" value="DEHYDROGENASE_REDUCTASE SDR FAMILY MEMBER 7B"/>
    <property type="match status" value="1"/>
</dbReference>